<keyword evidence="1" id="KW-0677">Repeat</keyword>
<feature type="signal peptide" evidence="2">
    <location>
        <begin position="1"/>
        <end position="27"/>
    </location>
</feature>
<dbReference type="Pfam" id="PF00395">
    <property type="entry name" value="SLH"/>
    <property type="match status" value="3"/>
</dbReference>
<evidence type="ECO:0000313" key="4">
    <source>
        <dbReference type="EMBL" id="SBW04870.1"/>
    </source>
</evidence>
<organism evidence="4">
    <name type="scientific">uncultured Eubacteriales bacterium</name>
    <dbReference type="NCBI Taxonomy" id="172733"/>
    <lineage>
        <taxon>Bacteria</taxon>
        <taxon>Bacillati</taxon>
        <taxon>Bacillota</taxon>
        <taxon>Clostridia</taxon>
        <taxon>Eubacteriales</taxon>
        <taxon>environmental samples</taxon>
    </lineage>
</organism>
<feature type="domain" description="SLH" evidence="3">
    <location>
        <begin position="427"/>
        <end position="485"/>
    </location>
</feature>
<dbReference type="SUPFAM" id="SSF48239">
    <property type="entry name" value="Terpenoid cyclases/Protein prenyltransferases"/>
    <property type="match status" value="1"/>
</dbReference>
<feature type="domain" description="SLH" evidence="3">
    <location>
        <begin position="363"/>
        <end position="426"/>
    </location>
</feature>
<evidence type="ECO:0000256" key="1">
    <source>
        <dbReference type="ARBA" id="ARBA00022737"/>
    </source>
</evidence>
<evidence type="ECO:0000256" key="2">
    <source>
        <dbReference type="SAM" id="SignalP"/>
    </source>
</evidence>
<gene>
    <name evidence="4" type="ORF">KL86CLO1_11960</name>
</gene>
<proteinExistence type="predicted"/>
<feature type="domain" description="SLH" evidence="3">
    <location>
        <begin position="493"/>
        <end position="551"/>
    </location>
</feature>
<feature type="chain" id="PRO_5013369980" description="SLH domain-containing protein" evidence="2">
    <location>
        <begin position="28"/>
        <end position="551"/>
    </location>
</feature>
<reference evidence="4" key="1">
    <citation type="submission" date="2016-04" db="EMBL/GenBank/DDBJ databases">
        <authorList>
            <person name="Evans L.H."/>
            <person name="Alamgir A."/>
            <person name="Owens N."/>
            <person name="Weber N.D."/>
            <person name="Virtaneva K."/>
            <person name="Barbian K."/>
            <person name="Babar A."/>
            <person name="Rosenke K."/>
        </authorList>
    </citation>
    <scope>NUCLEOTIDE SEQUENCE</scope>
    <source>
        <strain evidence="4">86</strain>
    </source>
</reference>
<evidence type="ECO:0000259" key="3">
    <source>
        <dbReference type="PROSITE" id="PS51272"/>
    </source>
</evidence>
<keyword evidence="2" id="KW-0732">Signal</keyword>
<dbReference type="AlphaFoldDB" id="A0A212JZD5"/>
<dbReference type="InterPro" id="IPR008930">
    <property type="entry name" value="Terpenoid_cyclase/PrenylTrfase"/>
</dbReference>
<dbReference type="PROSITE" id="PS51272">
    <property type="entry name" value="SLH"/>
    <property type="match status" value="3"/>
</dbReference>
<name>A0A212JZD5_9FIRM</name>
<accession>A0A212JZD5</accession>
<dbReference type="Gene3D" id="1.50.10.20">
    <property type="match status" value="1"/>
</dbReference>
<dbReference type="InterPro" id="IPR001119">
    <property type="entry name" value="SLH_dom"/>
</dbReference>
<protein>
    <recommendedName>
        <fullName evidence="3">SLH domain-containing protein</fullName>
    </recommendedName>
</protein>
<sequence length="551" mass="57673">MKSFKQRGLGFLLAAALLVGVSAPAHAAVSDDTLASAVDDAAAYMYKTVKSPQVGSIGGEWAVLGLARSGYEVPKEYYQDYYATVEAYVKACGGILHTKKYTEYSRVIVALSSIGKDARNVAGYDLTKALGDFEKTIWQGINGPIWALIALDAGSYPMPQNPGAATQATRQMYVDEILSRQLADGGWSLNGVGGAATPSDPDITGMALQALAKYQDQSAVAKATQDALACMSKMQGTDGGFSSWGNANLESSVQMLVALCELGVSIDDSRFVKNGKTILDNVMSFYRAGAGFLHTLDGSGSNQMATEQGFYALAAVQRGRAGKNSLYRMGDALSIPDAVSASATKGAGLGGKHADVKTMPVTAPGKTFADIVSSPNITAIEALATRGIINGKSNGNFDPEGSMTRSEFAKIVVVALGLPPGANDKFPDVAVAAWYASYVGAANAYGIVNGGSDGSFNPLGTISRQETAVMAANAAKLCGMDITMDTGAVRDMLSQFPDYTASAAWAQPALAFCYREEILSQGDADIRPTEPVTRGEVAQMLFNLLDSANLL</sequence>
<dbReference type="EMBL" id="FLUN01000001">
    <property type="protein sequence ID" value="SBW04870.1"/>
    <property type="molecule type" value="Genomic_DNA"/>
</dbReference>
<dbReference type="CDD" id="cd00688">
    <property type="entry name" value="ISOPREN_C2_like"/>
    <property type="match status" value="1"/>
</dbReference>